<feature type="transmembrane region" description="Helical" evidence="1">
    <location>
        <begin position="137"/>
        <end position="162"/>
    </location>
</feature>
<dbReference type="Proteomes" id="UP000620124">
    <property type="component" value="Unassembled WGS sequence"/>
</dbReference>
<dbReference type="EMBL" id="JACAZI010000034">
    <property type="protein sequence ID" value="KAF7328830.1"/>
    <property type="molecule type" value="Genomic_DNA"/>
</dbReference>
<keyword evidence="1" id="KW-0812">Transmembrane</keyword>
<gene>
    <name evidence="2" type="ORF">MVEN_02512100</name>
</gene>
<feature type="transmembrane region" description="Helical" evidence="1">
    <location>
        <begin position="30"/>
        <end position="52"/>
    </location>
</feature>
<sequence>MTFSPSSSQPLLPPPPPPGLNYIAAIKPSLSLLMIGTVWSTMLIPLLAVLLFFSTRDLRRQPMFIMNVVSILAGLAIGMINVYLEVTAILYPLTQAKKSVFIPFVALIMYLPVFVDTILLIRLYVVYPPRTISWTRCLIVFGPPLTFKIVRVANLIVFLVQWNSFLQERESPLVAGQTLWGSQPWVKIEWFFQVFENL</sequence>
<proteinExistence type="predicted"/>
<reference evidence="2" key="1">
    <citation type="submission" date="2020-05" db="EMBL/GenBank/DDBJ databases">
        <title>Mycena genomes resolve the evolution of fungal bioluminescence.</title>
        <authorList>
            <person name="Tsai I.J."/>
        </authorList>
    </citation>
    <scope>NUCLEOTIDE SEQUENCE</scope>
    <source>
        <strain evidence="2">CCC161011</strain>
    </source>
</reference>
<dbReference type="AlphaFoldDB" id="A0A8H6U340"/>
<evidence type="ECO:0000313" key="3">
    <source>
        <dbReference type="Proteomes" id="UP000620124"/>
    </source>
</evidence>
<name>A0A8H6U340_9AGAR</name>
<comment type="caution">
    <text evidence="2">The sequence shown here is derived from an EMBL/GenBank/DDBJ whole genome shotgun (WGS) entry which is preliminary data.</text>
</comment>
<evidence type="ECO:0000313" key="2">
    <source>
        <dbReference type="EMBL" id="KAF7328830.1"/>
    </source>
</evidence>
<keyword evidence="1" id="KW-1133">Transmembrane helix</keyword>
<feature type="transmembrane region" description="Helical" evidence="1">
    <location>
        <begin position="104"/>
        <end position="125"/>
    </location>
</feature>
<protein>
    <submittedName>
        <fullName evidence="2">Uncharacterized protein</fullName>
    </submittedName>
</protein>
<evidence type="ECO:0000256" key="1">
    <source>
        <dbReference type="SAM" id="Phobius"/>
    </source>
</evidence>
<keyword evidence="1" id="KW-0472">Membrane</keyword>
<organism evidence="2 3">
    <name type="scientific">Mycena venus</name>
    <dbReference type="NCBI Taxonomy" id="2733690"/>
    <lineage>
        <taxon>Eukaryota</taxon>
        <taxon>Fungi</taxon>
        <taxon>Dikarya</taxon>
        <taxon>Basidiomycota</taxon>
        <taxon>Agaricomycotina</taxon>
        <taxon>Agaricomycetes</taxon>
        <taxon>Agaricomycetidae</taxon>
        <taxon>Agaricales</taxon>
        <taxon>Marasmiineae</taxon>
        <taxon>Mycenaceae</taxon>
        <taxon>Mycena</taxon>
    </lineage>
</organism>
<keyword evidence="3" id="KW-1185">Reference proteome</keyword>
<dbReference type="OrthoDB" id="2548432at2759"/>
<feature type="transmembrane region" description="Helical" evidence="1">
    <location>
        <begin position="64"/>
        <end position="84"/>
    </location>
</feature>
<accession>A0A8H6U340</accession>